<keyword evidence="1" id="KW-0472">Membrane</keyword>
<dbReference type="OrthoDB" id="82335at2"/>
<dbReference type="Proteomes" id="UP000242850">
    <property type="component" value="Unassembled WGS sequence"/>
</dbReference>
<evidence type="ECO:0000256" key="1">
    <source>
        <dbReference type="SAM" id="Phobius"/>
    </source>
</evidence>
<feature type="transmembrane region" description="Helical" evidence="1">
    <location>
        <begin position="136"/>
        <end position="154"/>
    </location>
</feature>
<evidence type="ECO:0000313" key="2">
    <source>
        <dbReference type="EMBL" id="SEG01732.1"/>
    </source>
</evidence>
<dbReference type="RefSeq" id="WP_103896484.1">
    <property type="nucleotide sequence ID" value="NZ_FNUK01000021.1"/>
</dbReference>
<evidence type="ECO:0000313" key="3">
    <source>
        <dbReference type="Proteomes" id="UP000242850"/>
    </source>
</evidence>
<proteinExistence type="predicted"/>
<feature type="transmembrane region" description="Helical" evidence="1">
    <location>
        <begin position="102"/>
        <end position="124"/>
    </location>
</feature>
<evidence type="ECO:0008006" key="4">
    <source>
        <dbReference type="Google" id="ProtNLM"/>
    </source>
</evidence>
<accession>A0A1H5WQG5</accession>
<keyword evidence="3" id="KW-1185">Reference proteome</keyword>
<keyword evidence="1" id="KW-1133">Transmembrane helix</keyword>
<organism evidence="2 3">
    <name type="scientific">Caloramator fervidus</name>
    <dbReference type="NCBI Taxonomy" id="29344"/>
    <lineage>
        <taxon>Bacteria</taxon>
        <taxon>Bacillati</taxon>
        <taxon>Bacillota</taxon>
        <taxon>Clostridia</taxon>
        <taxon>Eubacteriales</taxon>
        <taxon>Clostridiaceae</taxon>
        <taxon>Caloramator</taxon>
    </lineage>
</organism>
<protein>
    <recommendedName>
        <fullName evidence="4">TM2 domain-containing protein</fullName>
    </recommendedName>
</protein>
<keyword evidence="1" id="KW-0812">Transmembrane</keyword>
<reference evidence="3" key="1">
    <citation type="submission" date="2016-10" db="EMBL/GenBank/DDBJ databases">
        <authorList>
            <person name="Varghese N."/>
            <person name="Submissions S."/>
        </authorList>
    </citation>
    <scope>NUCLEOTIDE SEQUENCE [LARGE SCALE GENOMIC DNA]</scope>
    <source>
        <strain evidence="3">DSM 5463</strain>
    </source>
</reference>
<feature type="transmembrane region" description="Helical" evidence="1">
    <location>
        <begin position="6"/>
        <end position="25"/>
    </location>
</feature>
<dbReference type="AlphaFoldDB" id="A0A1H5WQG5"/>
<sequence>MKRNGFLTFLAALIPGVGYMYLGFIRRGIQFLLLYLLIEPVFKLVGLGFLASFVKIPIWFYTFFDTFNLAEKMDRGEIVYDKDIFGDFYFEDRLGDIMNSKLTFIIGWLLILTGIFSILNKIFYDYEIYNLIKSYVKTYFIPVSFIIIGGYLIFKGKK</sequence>
<dbReference type="EMBL" id="FNUK01000021">
    <property type="protein sequence ID" value="SEG01732.1"/>
    <property type="molecule type" value="Genomic_DNA"/>
</dbReference>
<name>A0A1H5WQG5_9CLOT</name>
<gene>
    <name evidence="2" type="ORF">SAMN05660865_01554</name>
</gene>
<feature type="transmembrane region" description="Helical" evidence="1">
    <location>
        <begin position="32"/>
        <end position="54"/>
    </location>
</feature>